<dbReference type="EMBL" id="AP025314">
    <property type="protein sequence ID" value="BDD09588.1"/>
    <property type="molecule type" value="Genomic_DNA"/>
</dbReference>
<proteinExistence type="predicted"/>
<evidence type="ECO:0000313" key="2">
    <source>
        <dbReference type="Proteomes" id="UP001348817"/>
    </source>
</evidence>
<dbReference type="Proteomes" id="UP001348817">
    <property type="component" value="Chromosome"/>
</dbReference>
<gene>
    <name evidence="1" type="ORF">FUAX_20200</name>
</gene>
<keyword evidence="2" id="KW-1185">Reference proteome</keyword>
<name>A0AAU9CNG6_9BACT</name>
<evidence type="ECO:0000313" key="1">
    <source>
        <dbReference type="EMBL" id="BDD09588.1"/>
    </source>
</evidence>
<dbReference type="KEGG" id="fax:FUAX_20200"/>
<sequence>MVRLEKRYSSTYHQEVLFIIKVTTRKVIFEISTIFQGSGNKDNGVSDLASYLEDSIKLELEDFRRVYYSNGPVALIRIAVPIARYETVLKQIDSGISGFLGSLEVHKDTVKVAKSYGFDIIG</sequence>
<organism evidence="1 2">
    <name type="scientific">Fulvitalea axinellae</name>
    <dbReference type="NCBI Taxonomy" id="1182444"/>
    <lineage>
        <taxon>Bacteria</taxon>
        <taxon>Pseudomonadati</taxon>
        <taxon>Bacteroidota</taxon>
        <taxon>Cytophagia</taxon>
        <taxon>Cytophagales</taxon>
        <taxon>Persicobacteraceae</taxon>
        <taxon>Fulvitalea</taxon>
    </lineage>
</organism>
<reference evidence="1 2" key="1">
    <citation type="submission" date="2021-12" db="EMBL/GenBank/DDBJ databases">
        <title>Genome sequencing of bacteria with rrn-lacking chromosome and rrn-plasmid.</title>
        <authorList>
            <person name="Anda M."/>
            <person name="Iwasaki W."/>
        </authorList>
    </citation>
    <scope>NUCLEOTIDE SEQUENCE [LARGE SCALE GENOMIC DNA]</scope>
    <source>
        <strain evidence="1 2">DSM 100852</strain>
    </source>
</reference>
<dbReference type="RefSeq" id="WP_338391184.1">
    <property type="nucleotide sequence ID" value="NZ_AP025314.1"/>
</dbReference>
<dbReference type="AlphaFoldDB" id="A0AAU9CNG6"/>
<protein>
    <submittedName>
        <fullName evidence="1">Uncharacterized protein</fullName>
    </submittedName>
</protein>
<accession>A0AAU9CNG6</accession>